<evidence type="ECO:0000256" key="4">
    <source>
        <dbReference type="ARBA" id="ARBA00022553"/>
    </source>
</evidence>
<dbReference type="NCBIfam" id="TIGR01733">
    <property type="entry name" value="AA-adenyl-dom"/>
    <property type="match status" value="1"/>
</dbReference>
<keyword evidence="3" id="KW-0596">Phosphopantetheine</keyword>
<dbReference type="GO" id="GO:0031177">
    <property type="term" value="F:phosphopantetheine binding"/>
    <property type="evidence" value="ECO:0007669"/>
    <property type="project" value="TreeGrafter"/>
</dbReference>
<dbReference type="FunFam" id="3.40.50.980:FF:000002">
    <property type="entry name" value="Enterobactin synthetase component F"/>
    <property type="match status" value="1"/>
</dbReference>
<evidence type="ECO:0000313" key="6">
    <source>
        <dbReference type="EMBL" id="PSJ18788.1"/>
    </source>
</evidence>
<gene>
    <name evidence="6" type="ORF">C7H79_00725</name>
</gene>
<evidence type="ECO:0000259" key="5">
    <source>
        <dbReference type="PROSITE" id="PS50075"/>
    </source>
</evidence>
<dbReference type="InterPro" id="IPR010071">
    <property type="entry name" value="AA_adenyl_dom"/>
</dbReference>
<dbReference type="InterPro" id="IPR045851">
    <property type="entry name" value="AMP-bd_C_sf"/>
</dbReference>
<organism evidence="6 7">
    <name type="scientific">Nitrosomonas supralitoralis</name>
    <dbReference type="NCBI Taxonomy" id="2116706"/>
    <lineage>
        <taxon>Bacteria</taxon>
        <taxon>Pseudomonadati</taxon>
        <taxon>Pseudomonadota</taxon>
        <taxon>Betaproteobacteria</taxon>
        <taxon>Nitrosomonadales</taxon>
        <taxon>Nitrosomonadaceae</taxon>
        <taxon>Nitrosomonas</taxon>
    </lineage>
</organism>
<dbReference type="InterPro" id="IPR036736">
    <property type="entry name" value="ACP-like_sf"/>
</dbReference>
<dbReference type="Proteomes" id="UP000241912">
    <property type="component" value="Unassembled WGS sequence"/>
</dbReference>
<dbReference type="InterPro" id="IPR001242">
    <property type="entry name" value="Condensation_dom"/>
</dbReference>
<dbReference type="PANTHER" id="PTHR45527">
    <property type="entry name" value="NONRIBOSOMAL PEPTIDE SYNTHETASE"/>
    <property type="match status" value="1"/>
</dbReference>
<dbReference type="FunFam" id="2.30.38.10:FF:000001">
    <property type="entry name" value="Non-ribosomal peptide synthetase PvdI"/>
    <property type="match status" value="1"/>
</dbReference>
<dbReference type="FunFam" id="3.40.50.980:FF:000001">
    <property type="entry name" value="Non-ribosomal peptide synthetase"/>
    <property type="match status" value="1"/>
</dbReference>
<evidence type="ECO:0000256" key="1">
    <source>
        <dbReference type="ARBA" id="ARBA00001957"/>
    </source>
</evidence>
<dbReference type="Gene3D" id="3.30.300.30">
    <property type="match status" value="1"/>
</dbReference>
<dbReference type="GO" id="GO:0044550">
    <property type="term" value="P:secondary metabolite biosynthetic process"/>
    <property type="evidence" value="ECO:0007669"/>
    <property type="project" value="UniProtKB-ARBA"/>
</dbReference>
<dbReference type="EMBL" id="PXXU01000002">
    <property type="protein sequence ID" value="PSJ18788.1"/>
    <property type="molecule type" value="Genomic_DNA"/>
</dbReference>
<dbReference type="FunFam" id="3.40.50.12780:FF:000012">
    <property type="entry name" value="Non-ribosomal peptide synthetase"/>
    <property type="match status" value="1"/>
</dbReference>
<evidence type="ECO:0000256" key="2">
    <source>
        <dbReference type="ARBA" id="ARBA00006432"/>
    </source>
</evidence>
<evidence type="ECO:0000256" key="3">
    <source>
        <dbReference type="ARBA" id="ARBA00022450"/>
    </source>
</evidence>
<dbReference type="RefSeq" id="WP_106705385.1">
    <property type="nucleotide sequence ID" value="NZ_PXXU01000002.1"/>
</dbReference>
<dbReference type="CDD" id="cd19531">
    <property type="entry name" value="LCL_NRPS-like"/>
    <property type="match status" value="1"/>
</dbReference>
<dbReference type="Gene3D" id="3.30.559.10">
    <property type="entry name" value="Chloramphenicol acetyltransferase-like domain"/>
    <property type="match status" value="1"/>
</dbReference>
<dbReference type="Gene3D" id="2.30.38.10">
    <property type="entry name" value="Luciferase, Domain 3"/>
    <property type="match status" value="1"/>
</dbReference>
<sequence>MADNDDLARRRARLTPEQRQRLTQRFQASTDALRQTISIPRRSISEFAHLSYAQQRHWFLWQLDPQSTAYHLGGALRLLGELDIEALRASFQGLIARHESLRTVFQMNEAGLPQQKIDAEGKFELIRIDLCDLPVVQRTQHAHEEAMRINTTPFDLTQGPLLRVALIRVAAEEHHLVVVMHHIISDAWSNRIIIDEFSARYRAEVEKLEFSLPPLAIQYADYALWQRNWLEAGEKERQLTYWRNQLGEAHPVLQLPTDRPRASTAHYRAGQHDFTLPGSLISRLQCQAQDRGMTLFMMFLTGFQVLLYRYTGQSDMRVGVPTANRHRIETENIVGLFVNTQVLCNRIDSRMPLSVALDQTHEAALGMQTYQDLPFEQLVEALQPERNLHQNPLFQVMFNHLREDYRALGQLPELTVEEYELGERSAQFELTLDTVERPDGRIDARFTYVVELFEPSTITRLSEHYLRVLEQLAETPQQCVGDITLLSAAEWHQLKVWGINERHYVNTEPVHRLIERQVNDRPGAIALIFGDTELSYGELNRRANQLAHQLIALGVKPESRVGIAVERSIDMVVGLLATLKAGGAYVPLDPAYPWERLNHMITDSAIELLLTQSHVRKRIPYAEERHVVELDTLDLADWSENNPVVHLHGEHLAYIIYTSGSTGKPKGAANRHGALYNRLVWMQEAYLLNHDDTVLQKTPFSFDVSVWEFFWPLMYGARLAIANPGDQRDAAWLITLIERHKVTTLHFVPSMLRAFMADDGVATCSSLKQIICSGEALQLEMQEAVFKQLPKVKLYNLYGPTESAIDVTHWTCRDEVSTNIPIGQPITATKTYILDANLNPALQGVAGELYLGGVGLARGYLNRPTLTAERFVANPFDKYGERLYRTGDLTRWRSDGQIEYLGRLDYQVKIRGFRIELGEIETQLLLQPGIREAVVVAKEGSGSTRLVAYIALHVGNEVDTAELRGSLGQSLPDYMIPSAIVILENLPLNANGKVERKLLPVPKFISANQYEAPQGEVEEALGAIWMEVLNLNRVGRNDHFFELGGHSLLILQVQQKLLRNRSVSVPLRMYFEYPVLHEIAAMIKTSSLASDERDELSEMSELLDLLES</sequence>
<dbReference type="SUPFAM" id="SSF52777">
    <property type="entry name" value="CoA-dependent acyltransferases"/>
    <property type="match status" value="2"/>
</dbReference>
<dbReference type="Pfam" id="PF00550">
    <property type="entry name" value="PP-binding"/>
    <property type="match status" value="1"/>
</dbReference>
<dbReference type="GO" id="GO:0003824">
    <property type="term" value="F:catalytic activity"/>
    <property type="evidence" value="ECO:0007669"/>
    <property type="project" value="InterPro"/>
</dbReference>
<keyword evidence="4" id="KW-0597">Phosphoprotein</keyword>
<feature type="domain" description="Carrier" evidence="5">
    <location>
        <begin position="1012"/>
        <end position="1087"/>
    </location>
</feature>
<dbReference type="Gene3D" id="3.30.559.30">
    <property type="entry name" value="Nonribosomal peptide synthetase, condensation domain"/>
    <property type="match status" value="1"/>
</dbReference>
<dbReference type="GO" id="GO:0005829">
    <property type="term" value="C:cytosol"/>
    <property type="evidence" value="ECO:0007669"/>
    <property type="project" value="TreeGrafter"/>
</dbReference>
<protein>
    <submittedName>
        <fullName evidence="6">Non-ribosomal peptide synthetase</fullName>
    </submittedName>
</protein>
<dbReference type="InterPro" id="IPR000873">
    <property type="entry name" value="AMP-dep_synth/lig_dom"/>
</dbReference>
<dbReference type="Pfam" id="PF13193">
    <property type="entry name" value="AMP-binding_C"/>
    <property type="match status" value="1"/>
</dbReference>
<dbReference type="GO" id="GO:0043041">
    <property type="term" value="P:amino acid activation for nonribosomal peptide biosynthetic process"/>
    <property type="evidence" value="ECO:0007669"/>
    <property type="project" value="TreeGrafter"/>
</dbReference>
<dbReference type="Gene3D" id="1.10.1200.10">
    <property type="entry name" value="ACP-like"/>
    <property type="match status" value="1"/>
</dbReference>
<dbReference type="InterPro" id="IPR025110">
    <property type="entry name" value="AMP-bd_C"/>
</dbReference>
<dbReference type="InterPro" id="IPR023213">
    <property type="entry name" value="CAT-like_dom_sf"/>
</dbReference>
<dbReference type="SUPFAM" id="SSF56801">
    <property type="entry name" value="Acetyl-CoA synthetase-like"/>
    <property type="match status" value="1"/>
</dbReference>
<dbReference type="OrthoDB" id="8612214at2"/>
<dbReference type="PROSITE" id="PS50075">
    <property type="entry name" value="CARRIER"/>
    <property type="match status" value="1"/>
</dbReference>
<dbReference type="FunFam" id="1.10.1200.10:FF:000005">
    <property type="entry name" value="Nonribosomal peptide synthetase 1"/>
    <property type="match status" value="1"/>
</dbReference>
<evidence type="ECO:0000313" key="7">
    <source>
        <dbReference type="Proteomes" id="UP000241912"/>
    </source>
</evidence>
<dbReference type="InterPro" id="IPR020845">
    <property type="entry name" value="AMP-binding_CS"/>
</dbReference>
<dbReference type="Gene3D" id="3.40.50.980">
    <property type="match status" value="2"/>
</dbReference>
<dbReference type="CDD" id="cd17646">
    <property type="entry name" value="A_NRPS_AB3403-like"/>
    <property type="match status" value="1"/>
</dbReference>
<name>A0A2P7NZB0_9PROT</name>
<dbReference type="SUPFAM" id="SSF47336">
    <property type="entry name" value="ACP-like"/>
    <property type="match status" value="1"/>
</dbReference>
<proteinExistence type="inferred from homology"/>
<dbReference type="PROSITE" id="PS00455">
    <property type="entry name" value="AMP_BINDING"/>
    <property type="match status" value="1"/>
</dbReference>
<comment type="similarity">
    <text evidence="2">Belongs to the ATP-dependent AMP-binding enzyme family.</text>
</comment>
<dbReference type="FunFam" id="3.30.559.10:FF:000012">
    <property type="entry name" value="Non-ribosomal peptide synthetase"/>
    <property type="match status" value="1"/>
</dbReference>
<accession>A0A2P7NZB0</accession>
<dbReference type="Pfam" id="PF00668">
    <property type="entry name" value="Condensation"/>
    <property type="match status" value="1"/>
</dbReference>
<comment type="cofactor">
    <cofactor evidence="1">
        <name>pantetheine 4'-phosphate</name>
        <dbReference type="ChEBI" id="CHEBI:47942"/>
    </cofactor>
</comment>
<dbReference type="InterPro" id="IPR009081">
    <property type="entry name" value="PP-bd_ACP"/>
</dbReference>
<dbReference type="PANTHER" id="PTHR45527:SF1">
    <property type="entry name" value="FATTY ACID SYNTHASE"/>
    <property type="match status" value="1"/>
</dbReference>
<dbReference type="FunFam" id="3.30.300.30:FF:000010">
    <property type="entry name" value="Enterobactin synthetase component F"/>
    <property type="match status" value="1"/>
</dbReference>
<dbReference type="Pfam" id="PF00501">
    <property type="entry name" value="AMP-binding"/>
    <property type="match status" value="1"/>
</dbReference>
<reference evidence="6 7" key="1">
    <citation type="submission" date="2018-03" db="EMBL/GenBank/DDBJ databases">
        <title>Draft genome of Nitrosomonas supralitoralis APG5.</title>
        <authorList>
            <person name="Urakawa H."/>
            <person name="Lopez J.V."/>
        </authorList>
    </citation>
    <scope>NUCLEOTIDE SEQUENCE [LARGE SCALE GENOMIC DNA]</scope>
    <source>
        <strain evidence="6 7">APG5</strain>
    </source>
</reference>
<comment type="caution">
    <text evidence="6">The sequence shown here is derived from an EMBL/GenBank/DDBJ whole genome shotgun (WGS) entry which is preliminary data.</text>
</comment>
<dbReference type="AlphaFoldDB" id="A0A2P7NZB0"/>
<keyword evidence="7" id="KW-1185">Reference proteome</keyword>